<comment type="caution">
    <text evidence="8">The sequence shown here is derived from an EMBL/GenBank/DDBJ whole genome shotgun (WGS) entry which is preliminary data.</text>
</comment>
<dbReference type="InterPro" id="IPR007624">
    <property type="entry name" value="RNA_pol_sigma70_r3"/>
</dbReference>
<reference evidence="8" key="1">
    <citation type="submission" date="2023-06" db="EMBL/GenBank/DDBJ databases">
        <title>Draft genome sequence of Nocardioides sp. SOB77.</title>
        <authorList>
            <person name="Zhang G."/>
        </authorList>
    </citation>
    <scope>NUCLEOTIDE SEQUENCE</scope>
    <source>
        <strain evidence="8">SOB77</strain>
    </source>
</reference>
<evidence type="ECO:0000256" key="1">
    <source>
        <dbReference type="ARBA" id="ARBA00023015"/>
    </source>
</evidence>
<feature type="domain" description="RNA polymerase sigma-70 region 2" evidence="6">
    <location>
        <begin position="50"/>
        <end position="114"/>
    </location>
</feature>
<dbReference type="InterPro" id="IPR013324">
    <property type="entry name" value="RNA_pol_sigma_r3/r4-like"/>
</dbReference>
<evidence type="ECO:0000259" key="5">
    <source>
        <dbReference type="Pfam" id="PF04539"/>
    </source>
</evidence>
<dbReference type="Pfam" id="PF04542">
    <property type="entry name" value="Sigma70_r2"/>
    <property type="match status" value="1"/>
</dbReference>
<dbReference type="NCBIfam" id="TIGR02937">
    <property type="entry name" value="sigma70-ECF"/>
    <property type="match status" value="1"/>
</dbReference>
<dbReference type="InterPro" id="IPR007627">
    <property type="entry name" value="RNA_pol_sigma70_r2"/>
</dbReference>
<evidence type="ECO:0000256" key="2">
    <source>
        <dbReference type="ARBA" id="ARBA00023082"/>
    </source>
</evidence>
<protein>
    <submittedName>
        <fullName evidence="8">Sigma-70 family RNA polymerase sigma factor</fullName>
    </submittedName>
</protein>
<keyword evidence="3" id="KW-0238">DNA-binding</keyword>
<feature type="domain" description="RNA polymerase sigma-70 region 3" evidence="5">
    <location>
        <begin position="126"/>
        <end position="199"/>
    </location>
</feature>
<keyword evidence="2" id="KW-0731">Sigma factor</keyword>
<organism evidence="8 9">
    <name type="scientific">Nocardioides oceani</name>
    <dbReference type="NCBI Taxonomy" id="3058369"/>
    <lineage>
        <taxon>Bacteria</taxon>
        <taxon>Bacillati</taxon>
        <taxon>Actinomycetota</taxon>
        <taxon>Actinomycetes</taxon>
        <taxon>Propionibacteriales</taxon>
        <taxon>Nocardioidaceae</taxon>
        <taxon>Nocardioides</taxon>
    </lineage>
</organism>
<dbReference type="InterPro" id="IPR007630">
    <property type="entry name" value="RNA_pol_sigma70_r4"/>
</dbReference>
<dbReference type="Gene3D" id="1.20.140.160">
    <property type="match status" value="1"/>
</dbReference>
<evidence type="ECO:0000259" key="6">
    <source>
        <dbReference type="Pfam" id="PF04542"/>
    </source>
</evidence>
<name>A0ABT8FIL3_9ACTN</name>
<dbReference type="InterPro" id="IPR014284">
    <property type="entry name" value="RNA_pol_sigma-70_dom"/>
</dbReference>
<dbReference type="SUPFAM" id="SSF88946">
    <property type="entry name" value="Sigma2 domain of RNA polymerase sigma factors"/>
    <property type="match status" value="1"/>
</dbReference>
<keyword evidence="9" id="KW-1185">Reference proteome</keyword>
<dbReference type="RefSeq" id="WP_300953524.1">
    <property type="nucleotide sequence ID" value="NZ_JAUHJQ010000006.1"/>
</dbReference>
<gene>
    <name evidence="8" type="ORF">QWY28_15830</name>
</gene>
<keyword evidence="1" id="KW-0805">Transcription regulation</keyword>
<dbReference type="PRINTS" id="PR00046">
    <property type="entry name" value="SIGMA70FCT"/>
</dbReference>
<dbReference type="PANTHER" id="PTHR30385:SF4">
    <property type="entry name" value="RNA POLYMERASE SIGMA-E FACTOR"/>
    <property type="match status" value="1"/>
</dbReference>
<dbReference type="SUPFAM" id="SSF88659">
    <property type="entry name" value="Sigma3 and sigma4 domains of RNA polymerase sigma factors"/>
    <property type="match status" value="2"/>
</dbReference>
<evidence type="ECO:0000256" key="3">
    <source>
        <dbReference type="ARBA" id="ARBA00023125"/>
    </source>
</evidence>
<accession>A0ABT8FIL3</accession>
<dbReference type="PANTHER" id="PTHR30385">
    <property type="entry name" value="SIGMA FACTOR F FLAGELLAR"/>
    <property type="match status" value="1"/>
</dbReference>
<dbReference type="Gene3D" id="1.20.120.1810">
    <property type="match status" value="1"/>
</dbReference>
<evidence type="ECO:0000259" key="7">
    <source>
        <dbReference type="Pfam" id="PF04545"/>
    </source>
</evidence>
<dbReference type="CDD" id="cd06171">
    <property type="entry name" value="Sigma70_r4"/>
    <property type="match status" value="1"/>
</dbReference>
<evidence type="ECO:0000256" key="4">
    <source>
        <dbReference type="ARBA" id="ARBA00023163"/>
    </source>
</evidence>
<dbReference type="InterPro" id="IPR013325">
    <property type="entry name" value="RNA_pol_sigma_r2"/>
</dbReference>
<dbReference type="InterPro" id="IPR000943">
    <property type="entry name" value="RNA_pol_sigma70"/>
</dbReference>
<evidence type="ECO:0000313" key="9">
    <source>
        <dbReference type="Proteomes" id="UP001168620"/>
    </source>
</evidence>
<evidence type="ECO:0000313" key="8">
    <source>
        <dbReference type="EMBL" id="MDN4174434.1"/>
    </source>
</evidence>
<dbReference type="EMBL" id="JAUHJQ010000006">
    <property type="protein sequence ID" value="MDN4174434.1"/>
    <property type="molecule type" value="Genomic_DNA"/>
</dbReference>
<dbReference type="Pfam" id="PF04545">
    <property type="entry name" value="Sigma70_r4"/>
    <property type="match status" value="1"/>
</dbReference>
<feature type="domain" description="RNA polymerase sigma-70 region 4" evidence="7">
    <location>
        <begin position="214"/>
        <end position="261"/>
    </location>
</feature>
<proteinExistence type="predicted"/>
<sequence>MTSASTRTRTTRLPRAERAARTEALLEQLRSCTDEDHREQLRGELVLVNRGVAEAVARRYRGRGLAEDDLAQVAYLGLTKAVARFDPDRGHDLLTFAVPTIRGELTRHFRDHGWAVRPPRRVQELQGRYNRVVDDLHQELGREPTDRDVREALGLSEEEYAEVSGAWGCFTPRSLDQPVGGEDGASLLNLLPDTVAEDPHAVSDARVSLAPVVRSLDERDQRIVFLRFYEDRSQAEIGAELGVSQVQVSRLLSRILERMREELT</sequence>
<dbReference type="Proteomes" id="UP001168620">
    <property type="component" value="Unassembled WGS sequence"/>
</dbReference>
<dbReference type="Pfam" id="PF04539">
    <property type="entry name" value="Sigma70_r3"/>
    <property type="match status" value="1"/>
</dbReference>
<keyword evidence="4" id="KW-0804">Transcription</keyword>